<feature type="region of interest" description="Disordered" evidence="1">
    <location>
        <begin position="1"/>
        <end position="42"/>
    </location>
</feature>
<proteinExistence type="evidence at transcript level"/>
<organism evidence="3">
    <name type="scientific">Brachionus koreanus</name>
    <dbReference type="NCBI Taxonomy" id="1199090"/>
    <lineage>
        <taxon>Eukaryota</taxon>
        <taxon>Metazoa</taxon>
        <taxon>Spiralia</taxon>
        <taxon>Gnathifera</taxon>
        <taxon>Rotifera</taxon>
        <taxon>Eurotatoria</taxon>
        <taxon>Monogononta</taxon>
        <taxon>Pseudotrocha</taxon>
        <taxon>Ploima</taxon>
        <taxon>Brachionidae</taxon>
        <taxon>Brachionus</taxon>
    </lineage>
</organism>
<sequence>MAAAIASSTSSQNRSICKSNTKSNALDRKNPMHTNPNIRPLNQVPAVAKSTFSCNESKSTRTSESNESQKTRPLFKKHDLVWAKLKNQPWWPCRILNDSNQIGENYVYFVELIGCNSEKDWVSDKNIFEYAGIDSFKRYAQDQVDKATSKSAKEELAERFQLKIATYKREEWDMAIRQADLIRTQNSTNHSQSRSEKRKRENLNLNGKKIDNSSKLKFSNVQNNFSILSVNQESVKKSKQNENRKKIDYNKNIIKSKSESLSDEDDMDEKNCEEDEEDSHATTLTSLLNEQKNLVKRLNKNRSLKTKPDIWTSKILEPCGENELKLKIKLNNAQKRKNDENLTDDELEASPRRRSNSNSSASSRSSSSSSSSTSSCSSSDSSSCSSSDSNGFENLAEMKKNLSPTSSTWSNSTDYELSSSFARNLSDSVVEKINLKKQNARKSSTSLCLSSPTPSLPTPTKRKSNFKQTARKRSSKSLSDQTTIDNLIFDENNLLCSTQNFNESIITNGANGNTSPETYLIDRYKYAVRHIKQGLSVEEACNKYRISKGALLKCLSGGTAPRGKKTRLTESEENEIVEWLIGYKDLKYNDAIHLVFEQVAQKFEMAQRPNPFNNGKPSMDWWYDFLSRHPQIMASKPDWLKRGKVNDQYIRDVQSGHLKCTKFRRALLSAIQYIKSLNDPVSNSILESVTGSSSNSLPTCSLNPSPKAKDNQKAFHSKVKSAKTKNGVHMIKQADENVAQMFHSGTNLENQFSNLPKNTQTNMYSNIMLSNNCINESSNHTNNIHNRNNSNCSSTTVTTNSLDYNDEDLSSVSPISLINSNLNKQDLNLIAKNESLFIDSNGYEKHGNLFNQFVNEKEKLSDKEEVEGEDECMDNLDDNFDDGQNASVTYSTEIFNSELDDNDFKALMDPNMIKKDLTVQSSHLDQTGFLNNQLFNQAKYSNEMILNVRYQEPAHHIDPNSFINIKQQPIAYDNHLLDIESIGHSDILDDRPFFSNIYHSNLNYTDQNLLMRHDNHGIDDNQGLIHGDETLICDSMYPSNYL</sequence>
<feature type="compositionally biased region" description="Basic residues" evidence="1">
    <location>
        <begin position="460"/>
        <end position="475"/>
    </location>
</feature>
<feature type="domain" description="PWWP" evidence="2">
    <location>
        <begin position="77"/>
        <end position="133"/>
    </location>
</feature>
<feature type="region of interest" description="Disordered" evidence="1">
    <location>
        <begin position="443"/>
        <end position="478"/>
    </location>
</feature>
<name>A0A513TZI4_9BILA</name>
<evidence type="ECO:0000256" key="1">
    <source>
        <dbReference type="SAM" id="MobiDB-lite"/>
    </source>
</evidence>
<reference evidence="3" key="1">
    <citation type="submission" date="2018-11" db="EMBL/GenBank/DDBJ databases">
        <authorList>
            <person name="Kim M.-S."/>
            <person name="Lee Y.-H."/>
            <person name="Lee J.-S."/>
        </authorList>
    </citation>
    <scope>NUCLEOTIDE SEQUENCE</scope>
</reference>
<feature type="region of interest" description="Disordered" evidence="1">
    <location>
        <begin position="337"/>
        <end position="390"/>
    </location>
</feature>
<dbReference type="SUPFAM" id="SSF63748">
    <property type="entry name" value="Tudor/PWWP/MBT"/>
    <property type="match status" value="1"/>
</dbReference>
<dbReference type="PROSITE" id="PS50812">
    <property type="entry name" value="PWWP"/>
    <property type="match status" value="1"/>
</dbReference>
<dbReference type="Pfam" id="PF00855">
    <property type="entry name" value="PWWP"/>
    <property type="match status" value="1"/>
</dbReference>
<dbReference type="GO" id="GO:0008168">
    <property type="term" value="F:methyltransferase activity"/>
    <property type="evidence" value="ECO:0007669"/>
    <property type="project" value="UniProtKB-KW"/>
</dbReference>
<evidence type="ECO:0000259" key="2">
    <source>
        <dbReference type="PROSITE" id="PS50812"/>
    </source>
</evidence>
<feature type="region of interest" description="Disordered" evidence="1">
    <location>
        <begin position="183"/>
        <end position="206"/>
    </location>
</feature>
<feature type="compositionally biased region" description="Low complexity" evidence="1">
    <location>
        <begin position="443"/>
        <end position="453"/>
    </location>
</feature>
<keyword evidence="3" id="KW-0808">Transferase</keyword>
<evidence type="ECO:0000313" key="3">
    <source>
        <dbReference type="EMBL" id="QDG00787.1"/>
    </source>
</evidence>
<feature type="compositionally biased region" description="Basic and acidic residues" evidence="1">
    <location>
        <begin position="193"/>
        <end position="206"/>
    </location>
</feature>
<dbReference type="AlphaFoldDB" id="A0A513TZI4"/>
<dbReference type="GO" id="GO:0032259">
    <property type="term" value="P:methylation"/>
    <property type="evidence" value="ECO:0007669"/>
    <property type="project" value="UniProtKB-KW"/>
</dbReference>
<dbReference type="InterPro" id="IPR000313">
    <property type="entry name" value="PWWP_dom"/>
</dbReference>
<feature type="compositionally biased region" description="Low complexity" evidence="1">
    <location>
        <begin position="356"/>
        <end position="389"/>
    </location>
</feature>
<dbReference type="Gene3D" id="2.30.30.140">
    <property type="match status" value="1"/>
</dbReference>
<dbReference type="EMBL" id="MK239008">
    <property type="protein sequence ID" value="QDG00787.1"/>
    <property type="molecule type" value="mRNA"/>
</dbReference>
<feature type="region of interest" description="Disordered" evidence="1">
    <location>
        <begin position="258"/>
        <end position="286"/>
    </location>
</feature>
<keyword evidence="3" id="KW-0489">Methyltransferase</keyword>
<accession>A0A513TZI4</accession>
<feature type="compositionally biased region" description="Polar residues" evidence="1">
    <location>
        <begin position="183"/>
        <end position="192"/>
    </location>
</feature>
<protein>
    <submittedName>
        <fullName evidence="3">Histone-lysine N-methyltransferase NSD2-2</fullName>
    </submittedName>
</protein>
<feature type="compositionally biased region" description="Polar residues" evidence="1">
    <location>
        <begin position="1"/>
        <end position="24"/>
    </location>
</feature>
<feature type="compositionally biased region" description="Acidic residues" evidence="1">
    <location>
        <begin position="261"/>
        <end position="278"/>
    </location>
</feature>
<dbReference type="SMART" id="SM00293">
    <property type="entry name" value="PWWP"/>
    <property type="match status" value="1"/>
</dbReference>